<proteinExistence type="predicted"/>
<dbReference type="GO" id="GO:0016740">
    <property type="term" value="F:transferase activity"/>
    <property type="evidence" value="ECO:0007669"/>
    <property type="project" value="UniProtKB-KW"/>
</dbReference>
<dbReference type="AlphaFoldDB" id="A0A346Y4A8"/>
<dbReference type="Gene3D" id="3.10.129.10">
    <property type="entry name" value="Hotdog Thioesterase"/>
    <property type="match status" value="1"/>
</dbReference>
<sequence>MSDDLMTTIRPLVEKAFPFVERMGLRLDHIEPGRVRMTCPLEPNTNHIGTMYAGALFTLAEIPGGALFLSTFDAATYYPIVKGMEIKFVKLASTDISVEVSISPEEVARVSAEADANGKADFEWDCELTDAEGNVVCVTTNRYQLRRHGS</sequence>
<gene>
    <name evidence="1" type="ORF">DVS28_a4644</name>
</gene>
<dbReference type="SUPFAM" id="SSF54637">
    <property type="entry name" value="Thioesterase/thiol ester dehydrase-isomerase"/>
    <property type="match status" value="1"/>
</dbReference>
<dbReference type="CDD" id="cd03443">
    <property type="entry name" value="PaaI_thioesterase"/>
    <property type="match status" value="1"/>
</dbReference>
<dbReference type="InterPro" id="IPR029069">
    <property type="entry name" value="HotDog_dom_sf"/>
</dbReference>
<keyword evidence="2" id="KW-1185">Reference proteome</keyword>
<keyword evidence="1" id="KW-0808">Transferase</keyword>
<accession>A0A346Y4A8</accession>
<dbReference type="RefSeq" id="WP_114593505.1">
    <property type="nucleotide sequence ID" value="NZ_CAXIBR010000035.1"/>
</dbReference>
<dbReference type="InterPro" id="IPR027961">
    <property type="entry name" value="DUF4442"/>
</dbReference>
<dbReference type="Proteomes" id="UP000264006">
    <property type="component" value="Chromosome"/>
</dbReference>
<protein>
    <submittedName>
        <fullName evidence="1">Histone acetyltransferase HPA2 and related acetyltransferase</fullName>
    </submittedName>
</protein>
<dbReference type="KEGG" id="euz:DVS28_a4644"/>
<organism evidence="1 2">
    <name type="scientific">Euzebya pacifica</name>
    <dbReference type="NCBI Taxonomy" id="1608957"/>
    <lineage>
        <taxon>Bacteria</taxon>
        <taxon>Bacillati</taxon>
        <taxon>Actinomycetota</taxon>
        <taxon>Nitriliruptoria</taxon>
        <taxon>Euzebyales</taxon>
    </lineage>
</organism>
<reference evidence="1 2" key="1">
    <citation type="submission" date="2018-09" db="EMBL/GenBank/DDBJ databases">
        <title>Complete genome sequence of Euzebya sp. DY32-46 isolated from seawater of Pacific Ocean.</title>
        <authorList>
            <person name="Xu L."/>
            <person name="Wu Y.-H."/>
            <person name="Xu X.-W."/>
        </authorList>
    </citation>
    <scope>NUCLEOTIDE SEQUENCE [LARGE SCALE GENOMIC DNA]</scope>
    <source>
        <strain evidence="1 2">DY32-46</strain>
    </source>
</reference>
<name>A0A346Y4A8_9ACTN</name>
<evidence type="ECO:0000313" key="1">
    <source>
        <dbReference type="EMBL" id="AXV09305.1"/>
    </source>
</evidence>
<dbReference type="Pfam" id="PF14539">
    <property type="entry name" value="DUF4442"/>
    <property type="match status" value="1"/>
</dbReference>
<dbReference type="EMBL" id="CP031165">
    <property type="protein sequence ID" value="AXV09305.1"/>
    <property type="molecule type" value="Genomic_DNA"/>
</dbReference>
<evidence type="ECO:0000313" key="2">
    <source>
        <dbReference type="Proteomes" id="UP000264006"/>
    </source>
</evidence>
<dbReference type="OrthoDB" id="3173842at2"/>